<dbReference type="RefSeq" id="WP_101644889.1">
    <property type="nucleotide sequence ID" value="NZ_PGUY01000061.1"/>
</dbReference>
<comment type="caution">
    <text evidence="2">The sequence shown here is derived from an EMBL/GenBank/DDBJ whole genome shotgun (WGS) entry which is preliminary data.</text>
</comment>
<name>A0A2N5M252_9BACI</name>
<feature type="region of interest" description="Disordered" evidence="1">
    <location>
        <begin position="1"/>
        <end position="63"/>
    </location>
</feature>
<sequence>MANHNNNGRNDEQGGIMGALSQATNSVVQAVRNMTGNDDNGQSQNGQHNNYQNNHHRKNKHGR</sequence>
<reference evidence="2 3" key="1">
    <citation type="submission" date="2017-11" db="EMBL/GenBank/DDBJ databases">
        <title>Comparitive Functional Genomics of Dry Heat Resistant strains isolated from the Viking Spacecraft.</title>
        <authorList>
            <person name="Seuylemezian A."/>
            <person name="Cooper K."/>
            <person name="Vaishampayan P."/>
        </authorList>
    </citation>
    <scope>NUCLEOTIDE SEQUENCE [LARGE SCALE GENOMIC DNA]</scope>
    <source>
        <strain evidence="2 3">V1-29</strain>
    </source>
</reference>
<protein>
    <submittedName>
        <fullName evidence="2">Uncharacterized protein</fullName>
    </submittedName>
</protein>
<feature type="compositionally biased region" description="Low complexity" evidence="1">
    <location>
        <begin position="37"/>
        <end position="53"/>
    </location>
</feature>
<accession>A0A2N5M252</accession>
<organism evidence="2 3">
    <name type="scientific">Peribacillus deserti</name>
    <dbReference type="NCBI Taxonomy" id="673318"/>
    <lineage>
        <taxon>Bacteria</taxon>
        <taxon>Bacillati</taxon>
        <taxon>Bacillota</taxon>
        <taxon>Bacilli</taxon>
        <taxon>Bacillales</taxon>
        <taxon>Bacillaceae</taxon>
        <taxon>Peribacillus</taxon>
    </lineage>
</organism>
<dbReference type="EMBL" id="PGUY01000061">
    <property type="protein sequence ID" value="PLT28439.1"/>
    <property type="molecule type" value="Genomic_DNA"/>
</dbReference>
<feature type="compositionally biased region" description="Polar residues" evidence="1">
    <location>
        <begin position="21"/>
        <end position="36"/>
    </location>
</feature>
<dbReference type="Proteomes" id="UP000234748">
    <property type="component" value="Unassembled WGS sequence"/>
</dbReference>
<feature type="compositionally biased region" description="Basic residues" evidence="1">
    <location>
        <begin position="54"/>
        <end position="63"/>
    </location>
</feature>
<evidence type="ECO:0000313" key="3">
    <source>
        <dbReference type="Proteomes" id="UP000234748"/>
    </source>
</evidence>
<gene>
    <name evidence="2" type="ORF">CUU66_18530</name>
</gene>
<evidence type="ECO:0000313" key="2">
    <source>
        <dbReference type="EMBL" id="PLT28439.1"/>
    </source>
</evidence>
<keyword evidence="3" id="KW-1185">Reference proteome</keyword>
<dbReference type="AlphaFoldDB" id="A0A2N5M252"/>
<evidence type="ECO:0000256" key="1">
    <source>
        <dbReference type="SAM" id="MobiDB-lite"/>
    </source>
</evidence>
<proteinExistence type="predicted"/>